<dbReference type="GO" id="GO:0002949">
    <property type="term" value="P:tRNA threonylcarbamoyladenosine modification"/>
    <property type="evidence" value="ECO:0007669"/>
    <property type="project" value="InterPro"/>
</dbReference>
<dbReference type="Gene3D" id="3.40.50.300">
    <property type="entry name" value="P-loop containing nucleotide triphosphate hydrolases"/>
    <property type="match status" value="1"/>
</dbReference>
<sequence>MQWTFTLDQLPATAQQFWEYFADKQVFTLDGPMGAGKTTLVKALCTAKGVEDATASPTFSIINEYGYTDAGGQPRRIFHLDLYRLRDEDDAISAGVEDTLYQDAICFVEWPEVVAPLLPPGTIHLQLEVQPDEKRVLREIASSLK</sequence>
<dbReference type="AlphaFoldDB" id="A0A847SQR8"/>
<evidence type="ECO:0000256" key="8">
    <source>
        <dbReference type="ARBA" id="ARBA00022840"/>
    </source>
</evidence>
<evidence type="ECO:0000256" key="6">
    <source>
        <dbReference type="ARBA" id="ARBA00022723"/>
    </source>
</evidence>
<keyword evidence="4" id="KW-0963">Cytoplasm</keyword>
<dbReference type="Proteomes" id="UP000552864">
    <property type="component" value="Unassembled WGS sequence"/>
</dbReference>
<comment type="similarity">
    <text evidence="2">Belongs to the TsaE family.</text>
</comment>
<keyword evidence="11" id="KW-0808">Transferase</keyword>
<dbReference type="InterPro" id="IPR003442">
    <property type="entry name" value="T6A_TsaE"/>
</dbReference>
<keyword evidence="8" id="KW-0067">ATP-binding</keyword>
<evidence type="ECO:0000256" key="4">
    <source>
        <dbReference type="ARBA" id="ARBA00022490"/>
    </source>
</evidence>
<proteinExistence type="inferred from homology"/>
<protein>
    <recommendedName>
        <fullName evidence="3">tRNA threonylcarbamoyladenosine biosynthesis protein TsaE</fullName>
    </recommendedName>
    <alternativeName>
        <fullName evidence="10">t(6)A37 threonylcarbamoyladenosine biosynthesis protein TsaE</fullName>
    </alternativeName>
</protein>
<dbReference type="NCBIfam" id="TIGR00150">
    <property type="entry name" value="T6A_YjeE"/>
    <property type="match status" value="1"/>
</dbReference>
<evidence type="ECO:0000256" key="1">
    <source>
        <dbReference type="ARBA" id="ARBA00004496"/>
    </source>
</evidence>
<evidence type="ECO:0000313" key="11">
    <source>
        <dbReference type="EMBL" id="NLR82674.1"/>
    </source>
</evidence>
<keyword evidence="6" id="KW-0479">Metal-binding</keyword>
<dbReference type="Pfam" id="PF02367">
    <property type="entry name" value="TsaE"/>
    <property type="match status" value="1"/>
</dbReference>
<keyword evidence="7" id="KW-0547">Nucleotide-binding</keyword>
<reference evidence="11 12" key="1">
    <citation type="submission" date="2020-04" db="EMBL/GenBank/DDBJ databases">
        <authorList>
            <person name="Yin C."/>
        </authorList>
    </citation>
    <scope>NUCLEOTIDE SEQUENCE [LARGE SCALE GENOMIC DNA]</scope>
    <source>
        <strain evidence="11 12">Ak56</strain>
    </source>
</reference>
<dbReference type="SUPFAM" id="SSF52540">
    <property type="entry name" value="P-loop containing nucleoside triphosphate hydrolases"/>
    <property type="match status" value="1"/>
</dbReference>
<keyword evidence="12" id="KW-1185">Reference proteome</keyword>
<evidence type="ECO:0000256" key="10">
    <source>
        <dbReference type="ARBA" id="ARBA00032441"/>
    </source>
</evidence>
<dbReference type="GO" id="GO:0005524">
    <property type="term" value="F:ATP binding"/>
    <property type="evidence" value="ECO:0007669"/>
    <property type="project" value="UniProtKB-KW"/>
</dbReference>
<evidence type="ECO:0000256" key="3">
    <source>
        <dbReference type="ARBA" id="ARBA00019010"/>
    </source>
</evidence>
<dbReference type="EMBL" id="JABAHZ010000011">
    <property type="protein sequence ID" value="NLR82674.1"/>
    <property type="molecule type" value="Genomic_DNA"/>
</dbReference>
<evidence type="ECO:0000256" key="9">
    <source>
        <dbReference type="ARBA" id="ARBA00022842"/>
    </source>
</evidence>
<name>A0A847SQR8_9BACT</name>
<gene>
    <name evidence="11" type="primary">tsaE</name>
    <name evidence="11" type="ORF">HGH91_28930</name>
</gene>
<dbReference type="GO" id="GO:0046872">
    <property type="term" value="F:metal ion binding"/>
    <property type="evidence" value="ECO:0007669"/>
    <property type="project" value="UniProtKB-KW"/>
</dbReference>
<dbReference type="GO" id="GO:0005737">
    <property type="term" value="C:cytoplasm"/>
    <property type="evidence" value="ECO:0007669"/>
    <property type="project" value="UniProtKB-SubCell"/>
</dbReference>
<organism evidence="11 12">
    <name type="scientific">Chitinophaga eiseniae</name>
    <dbReference type="NCBI Taxonomy" id="634771"/>
    <lineage>
        <taxon>Bacteria</taxon>
        <taxon>Pseudomonadati</taxon>
        <taxon>Bacteroidota</taxon>
        <taxon>Chitinophagia</taxon>
        <taxon>Chitinophagales</taxon>
        <taxon>Chitinophagaceae</taxon>
        <taxon>Chitinophaga</taxon>
    </lineage>
</organism>
<dbReference type="RefSeq" id="WP_168742732.1">
    <property type="nucleotide sequence ID" value="NZ_JABAHZ010000011.1"/>
</dbReference>
<evidence type="ECO:0000256" key="2">
    <source>
        <dbReference type="ARBA" id="ARBA00007599"/>
    </source>
</evidence>
<dbReference type="GO" id="GO:0016740">
    <property type="term" value="F:transferase activity"/>
    <property type="evidence" value="ECO:0007669"/>
    <property type="project" value="UniProtKB-KW"/>
</dbReference>
<keyword evidence="9" id="KW-0460">Magnesium</keyword>
<evidence type="ECO:0000256" key="5">
    <source>
        <dbReference type="ARBA" id="ARBA00022694"/>
    </source>
</evidence>
<comment type="subcellular location">
    <subcellularLocation>
        <location evidence="1">Cytoplasm</location>
    </subcellularLocation>
</comment>
<keyword evidence="5" id="KW-0819">tRNA processing</keyword>
<dbReference type="PANTHER" id="PTHR33540:SF2">
    <property type="entry name" value="TRNA THREONYLCARBAMOYLADENOSINE BIOSYNTHESIS PROTEIN TSAE"/>
    <property type="match status" value="1"/>
</dbReference>
<evidence type="ECO:0000256" key="7">
    <source>
        <dbReference type="ARBA" id="ARBA00022741"/>
    </source>
</evidence>
<dbReference type="InterPro" id="IPR027417">
    <property type="entry name" value="P-loop_NTPase"/>
</dbReference>
<evidence type="ECO:0000313" key="12">
    <source>
        <dbReference type="Proteomes" id="UP000552864"/>
    </source>
</evidence>
<accession>A0A847SQR8</accession>
<dbReference type="PANTHER" id="PTHR33540">
    <property type="entry name" value="TRNA THREONYLCARBAMOYLADENOSINE BIOSYNTHESIS PROTEIN TSAE"/>
    <property type="match status" value="1"/>
</dbReference>
<comment type="caution">
    <text evidence="11">The sequence shown here is derived from an EMBL/GenBank/DDBJ whole genome shotgun (WGS) entry which is preliminary data.</text>
</comment>